<keyword evidence="3" id="KW-0804">Transcription</keyword>
<dbReference type="SMART" id="SM00342">
    <property type="entry name" value="HTH_ARAC"/>
    <property type="match status" value="1"/>
</dbReference>
<comment type="caution">
    <text evidence="5">The sequence shown here is derived from an EMBL/GenBank/DDBJ whole genome shotgun (WGS) entry which is preliminary data.</text>
</comment>
<dbReference type="HOGENOM" id="CLU_000445_59_0_6"/>
<dbReference type="PROSITE" id="PS01124">
    <property type="entry name" value="HTH_ARAC_FAMILY_2"/>
    <property type="match status" value="1"/>
</dbReference>
<name>A4BCS6_9GAMM</name>
<dbReference type="Pfam" id="PF12833">
    <property type="entry name" value="HTH_18"/>
    <property type="match status" value="1"/>
</dbReference>
<feature type="domain" description="HTH araC/xylS-type" evidence="4">
    <location>
        <begin position="199"/>
        <end position="297"/>
    </location>
</feature>
<dbReference type="SUPFAM" id="SSF52317">
    <property type="entry name" value="Class I glutamine amidotransferase-like"/>
    <property type="match status" value="1"/>
</dbReference>
<evidence type="ECO:0000256" key="2">
    <source>
        <dbReference type="ARBA" id="ARBA00023125"/>
    </source>
</evidence>
<dbReference type="SUPFAM" id="SSF46689">
    <property type="entry name" value="Homeodomain-like"/>
    <property type="match status" value="2"/>
</dbReference>
<evidence type="ECO:0000313" key="6">
    <source>
        <dbReference type="Proteomes" id="UP000005953"/>
    </source>
</evidence>
<dbReference type="Proteomes" id="UP000005953">
    <property type="component" value="Unassembled WGS sequence"/>
</dbReference>
<accession>A4BCS6</accession>
<dbReference type="Gene3D" id="1.10.10.60">
    <property type="entry name" value="Homeodomain-like"/>
    <property type="match status" value="2"/>
</dbReference>
<protein>
    <submittedName>
        <fullName evidence="5">Putative transcriptional regulator protein</fullName>
    </submittedName>
</protein>
<keyword evidence="1" id="KW-0805">Transcription regulation</keyword>
<dbReference type="Pfam" id="PF01965">
    <property type="entry name" value="DJ-1_PfpI"/>
    <property type="match status" value="1"/>
</dbReference>
<dbReference type="InterPro" id="IPR018062">
    <property type="entry name" value="HTH_AraC-typ_CS"/>
</dbReference>
<evidence type="ECO:0000313" key="5">
    <source>
        <dbReference type="EMBL" id="EAR10008.1"/>
    </source>
</evidence>
<dbReference type="InterPro" id="IPR002818">
    <property type="entry name" value="DJ-1/PfpI"/>
</dbReference>
<dbReference type="OrthoDB" id="9803764at2"/>
<dbReference type="InterPro" id="IPR009057">
    <property type="entry name" value="Homeodomain-like_sf"/>
</dbReference>
<dbReference type="InterPro" id="IPR020449">
    <property type="entry name" value="Tscrpt_reg_AraC-type_HTH"/>
</dbReference>
<gene>
    <name evidence="5" type="ORF">MED297_07966</name>
</gene>
<dbReference type="Gene3D" id="3.40.50.880">
    <property type="match status" value="1"/>
</dbReference>
<dbReference type="GO" id="GO:0003700">
    <property type="term" value="F:DNA-binding transcription factor activity"/>
    <property type="evidence" value="ECO:0007669"/>
    <property type="project" value="InterPro"/>
</dbReference>
<sequence>MTINLQLWHYQGALPAAIAGTEDLFRLANRFTAGPGFELQVVDPSGASSLPHAQVVILPPFIDDRWEQADAQVIARLQALQGTGTLIAACCASVFWLAEAGLLTGRTVTTHWALFDRLRQFPGIKTVDQRNLVVDQGDIVTGGGLFAFQDLVLHLVSRFDRYATAKRIADFAMIDLSSRLQSHYQRFYPDYSHGDAQVLAAQRLCEQQTEQAWSVSRLADAVALSERTLARRFQQALNLSPGEYLRQWRIEQAKQRLENTRQSIEAIAADVGYSDVSNFVRAFRQNAGLSPAEFRDRKRPSHLADG</sequence>
<evidence type="ECO:0000259" key="4">
    <source>
        <dbReference type="PROSITE" id="PS01124"/>
    </source>
</evidence>
<keyword evidence="6" id="KW-1185">Reference proteome</keyword>
<dbReference type="InterPro" id="IPR018060">
    <property type="entry name" value="HTH_AraC"/>
</dbReference>
<evidence type="ECO:0000256" key="3">
    <source>
        <dbReference type="ARBA" id="ARBA00023163"/>
    </source>
</evidence>
<evidence type="ECO:0000256" key="1">
    <source>
        <dbReference type="ARBA" id="ARBA00023015"/>
    </source>
</evidence>
<keyword evidence="2" id="KW-0238">DNA-binding</keyword>
<dbReference type="InterPro" id="IPR029062">
    <property type="entry name" value="Class_I_gatase-like"/>
</dbReference>
<proteinExistence type="predicted"/>
<dbReference type="RefSeq" id="WP_008045627.1">
    <property type="nucleotide sequence ID" value="NZ_CH724152.1"/>
</dbReference>
<dbReference type="AlphaFoldDB" id="A4BCS6"/>
<dbReference type="EMBL" id="AAOE01000006">
    <property type="protein sequence ID" value="EAR10008.1"/>
    <property type="molecule type" value="Genomic_DNA"/>
</dbReference>
<dbReference type="PANTHER" id="PTHR43280">
    <property type="entry name" value="ARAC-FAMILY TRANSCRIPTIONAL REGULATOR"/>
    <property type="match status" value="1"/>
</dbReference>
<dbReference type="PRINTS" id="PR00032">
    <property type="entry name" value="HTHARAC"/>
</dbReference>
<organism evidence="5 6">
    <name type="scientific">Reinekea blandensis MED297</name>
    <dbReference type="NCBI Taxonomy" id="314283"/>
    <lineage>
        <taxon>Bacteria</taxon>
        <taxon>Pseudomonadati</taxon>
        <taxon>Pseudomonadota</taxon>
        <taxon>Gammaproteobacteria</taxon>
        <taxon>Oceanospirillales</taxon>
        <taxon>Saccharospirillaceae</taxon>
        <taxon>Reinekea</taxon>
    </lineage>
</organism>
<dbReference type="PANTHER" id="PTHR43280:SF2">
    <property type="entry name" value="HTH-TYPE TRANSCRIPTIONAL REGULATOR EXSA"/>
    <property type="match status" value="1"/>
</dbReference>
<dbReference type="PROSITE" id="PS00041">
    <property type="entry name" value="HTH_ARAC_FAMILY_1"/>
    <property type="match status" value="1"/>
</dbReference>
<dbReference type="STRING" id="314283.MED297_07966"/>
<reference evidence="5 6" key="1">
    <citation type="submission" date="2006-02" db="EMBL/GenBank/DDBJ databases">
        <authorList>
            <person name="Pinhassi J."/>
            <person name="Pedros-Alio C."/>
            <person name="Ferriera S."/>
            <person name="Johnson J."/>
            <person name="Kravitz S."/>
            <person name="Halpern A."/>
            <person name="Remington K."/>
            <person name="Beeson K."/>
            <person name="Tran B."/>
            <person name="Rogers Y.-H."/>
            <person name="Friedman R."/>
            <person name="Venter J.C."/>
        </authorList>
    </citation>
    <scope>NUCLEOTIDE SEQUENCE [LARGE SCALE GENOMIC DNA]</scope>
    <source>
        <strain evidence="5 6">MED297</strain>
    </source>
</reference>
<dbReference type="GO" id="GO:0043565">
    <property type="term" value="F:sequence-specific DNA binding"/>
    <property type="evidence" value="ECO:0007669"/>
    <property type="project" value="InterPro"/>
</dbReference>